<evidence type="ECO:0000256" key="1">
    <source>
        <dbReference type="ARBA" id="ARBA00001784"/>
    </source>
</evidence>
<dbReference type="PANTHER" id="PTHR35524">
    <property type="entry name" value="ALPHA-ACETOLACTATE DECARBOXYLASE"/>
    <property type="match status" value="1"/>
</dbReference>
<keyword evidence="6 9" id="KW-0210">Decarboxylase</keyword>
<dbReference type="Pfam" id="PF03306">
    <property type="entry name" value="AAL_decarboxy"/>
    <property type="match status" value="1"/>
</dbReference>
<sequence>MYAARQEAMEGKHSIHCKISEALRRAIDRRCADTGQTLQQVVCEALEQYLLLEGHTLFQTSTVGALIEGVDEGTTTIEQLKAHGDFGIGTFDHLDGEMIELEGKVFQIRSDGHAYPASNPQKTPFATVAFWQPDVTVGLCEPLDYPGLQAFLDRLIPERNLFQAIKIEGRFSRLKTRSVARQPEHTRLAEAAASQAEFEFRDIEGTLAGFWTPPFAAGINVPGYHLHFISAARKLGGHLLECTIDQVTVQVHHTPELHLAVPRSPEFQRADLAADTGAELDRAEK</sequence>
<evidence type="ECO:0000256" key="2">
    <source>
        <dbReference type="ARBA" id="ARBA00005170"/>
    </source>
</evidence>
<comment type="pathway">
    <text evidence="2 9">Polyol metabolism; (R,R)-butane-2,3-diol biosynthesis; (R,R)-butane-2,3-diol from pyruvate: step 2/3.</text>
</comment>
<dbReference type="Proteomes" id="UP001054846">
    <property type="component" value="Chromosome"/>
</dbReference>
<evidence type="ECO:0000256" key="4">
    <source>
        <dbReference type="ARBA" id="ARBA00013204"/>
    </source>
</evidence>
<evidence type="ECO:0000256" key="3">
    <source>
        <dbReference type="ARBA" id="ARBA00007106"/>
    </source>
</evidence>
<dbReference type="InterPro" id="IPR005128">
    <property type="entry name" value="Acetolactate_a_deCO2ase"/>
</dbReference>
<evidence type="ECO:0000256" key="7">
    <source>
        <dbReference type="ARBA" id="ARBA00023061"/>
    </source>
</evidence>
<accession>A0ABY3PMS0</accession>
<dbReference type="EMBL" id="CP063845">
    <property type="protein sequence ID" value="UFP94991.1"/>
    <property type="molecule type" value="Genomic_DNA"/>
</dbReference>
<dbReference type="PANTHER" id="PTHR35524:SF1">
    <property type="entry name" value="ALPHA-ACETOLACTATE DECARBOXYLASE"/>
    <property type="match status" value="1"/>
</dbReference>
<proteinExistence type="inferred from homology"/>
<gene>
    <name evidence="10" type="primary">budA</name>
    <name evidence="10" type="ORF">ISF26_01720</name>
</gene>
<evidence type="ECO:0000256" key="6">
    <source>
        <dbReference type="ARBA" id="ARBA00022793"/>
    </source>
</evidence>
<evidence type="ECO:0000256" key="5">
    <source>
        <dbReference type="ARBA" id="ARBA00020164"/>
    </source>
</evidence>
<dbReference type="NCBIfam" id="TIGR01252">
    <property type="entry name" value="acetolac_decarb"/>
    <property type="match status" value="1"/>
</dbReference>
<evidence type="ECO:0000313" key="11">
    <source>
        <dbReference type="Proteomes" id="UP001054846"/>
    </source>
</evidence>
<name>A0ABY3PMS0_9CYAN</name>
<dbReference type="GO" id="GO:0047605">
    <property type="term" value="F:acetolactate decarboxylase activity"/>
    <property type="evidence" value="ECO:0007669"/>
    <property type="project" value="UniProtKB-EC"/>
</dbReference>
<comment type="similarity">
    <text evidence="3 9">Belongs to the alpha-acetolactate decarboxylase family.</text>
</comment>
<protein>
    <recommendedName>
        <fullName evidence="5 9">Alpha-acetolactate decarboxylase</fullName>
        <ecNumber evidence="4 9">4.1.1.5</ecNumber>
    </recommendedName>
</protein>
<comment type="catalytic activity">
    <reaction evidence="1 9">
        <text>(2S)-2-acetolactate + H(+) = (R)-acetoin + CO2</text>
        <dbReference type="Rhea" id="RHEA:21580"/>
        <dbReference type="ChEBI" id="CHEBI:15378"/>
        <dbReference type="ChEBI" id="CHEBI:15686"/>
        <dbReference type="ChEBI" id="CHEBI:16526"/>
        <dbReference type="ChEBI" id="CHEBI:58476"/>
        <dbReference type="EC" id="4.1.1.5"/>
    </reaction>
</comment>
<dbReference type="Gene3D" id="3.30.1330.80">
    <property type="entry name" value="Hypothetical protein, similar to alpha- acetolactate decarboxylase, domain 2"/>
    <property type="match status" value="2"/>
</dbReference>
<reference evidence="10 11" key="1">
    <citation type="journal article" date="2021" name="Genome Biol. Evol.">
        <title>Complete Genome Sequencing of a Novel Gloeobacter Species from a Waterfall Cave in Mexico.</title>
        <authorList>
            <person name="Saw J.H."/>
            <person name="Cardona T."/>
            <person name="Montejano G."/>
        </authorList>
    </citation>
    <scope>NUCLEOTIDE SEQUENCE [LARGE SCALE GENOMIC DNA]</scope>
    <source>
        <strain evidence="10">MG652769</strain>
    </source>
</reference>
<evidence type="ECO:0000313" key="10">
    <source>
        <dbReference type="EMBL" id="UFP94991.1"/>
    </source>
</evidence>
<dbReference type="SUPFAM" id="SSF117856">
    <property type="entry name" value="AF0104/ALDC/Ptd012-like"/>
    <property type="match status" value="1"/>
</dbReference>
<dbReference type="PIRSF" id="PIRSF001332">
    <property type="entry name" value="Acetolac_decarb"/>
    <property type="match status" value="1"/>
</dbReference>
<keyword evidence="8 9" id="KW-0456">Lyase</keyword>
<evidence type="ECO:0000256" key="8">
    <source>
        <dbReference type="ARBA" id="ARBA00023239"/>
    </source>
</evidence>
<keyword evidence="11" id="KW-1185">Reference proteome</keyword>
<evidence type="ECO:0000256" key="9">
    <source>
        <dbReference type="PIRNR" id="PIRNR001332"/>
    </source>
</evidence>
<organism evidence="10 11">
    <name type="scientific">Gloeobacter morelensis MG652769</name>
    <dbReference type="NCBI Taxonomy" id="2781736"/>
    <lineage>
        <taxon>Bacteria</taxon>
        <taxon>Bacillati</taxon>
        <taxon>Cyanobacteriota</taxon>
        <taxon>Cyanophyceae</taxon>
        <taxon>Gloeobacterales</taxon>
        <taxon>Gloeobacteraceae</taxon>
        <taxon>Gloeobacter</taxon>
        <taxon>Gloeobacter morelensis</taxon>
    </lineage>
</organism>
<dbReference type="EC" id="4.1.1.5" evidence="4 9"/>
<dbReference type="CDD" id="cd17299">
    <property type="entry name" value="acetolactate_decarboxylase"/>
    <property type="match status" value="1"/>
</dbReference>
<keyword evidence="7 9" id="KW-0005">Acetoin biosynthesis</keyword>